<evidence type="ECO:0000259" key="2">
    <source>
        <dbReference type="Pfam" id="PF07859"/>
    </source>
</evidence>
<organism evidence="3 4">
    <name type="scientific">Rhynocoris fuscipes</name>
    <dbReference type="NCBI Taxonomy" id="488301"/>
    <lineage>
        <taxon>Eukaryota</taxon>
        <taxon>Metazoa</taxon>
        <taxon>Ecdysozoa</taxon>
        <taxon>Arthropoda</taxon>
        <taxon>Hexapoda</taxon>
        <taxon>Insecta</taxon>
        <taxon>Pterygota</taxon>
        <taxon>Neoptera</taxon>
        <taxon>Paraneoptera</taxon>
        <taxon>Hemiptera</taxon>
        <taxon>Heteroptera</taxon>
        <taxon>Panheteroptera</taxon>
        <taxon>Cimicomorpha</taxon>
        <taxon>Reduviidae</taxon>
        <taxon>Harpactorinae</taxon>
        <taxon>Harpactorini</taxon>
        <taxon>Rhynocoris</taxon>
    </lineage>
</organism>
<protein>
    <recommendedName>
        <fullName evidence="2">Alpha/beta hydrolase fold-3 domain-containing protein</fullName>
    </recommendedName>
</protein>
<gene>
    <name evidence="3" type="ORF">O3M35_002950</name>
</gene>
<dbReference type="GO" id="GO:0004061">
    <property type="term" value="F:arylformamidase activity"/>
    <property type="evidence" value="ECO:0007669"/>
    <property type="project" value="TreeGrafter"/>
</dbReference>
<sequence length="294" mass="34149">MEFDEQTSKEYSPRMWVKRLSEKQVLDNHIAFINRVCKIVKSEVPNLLDVQYGEKPTNLIDMYGTDLPKDSPICVWIHGGYWTIFSKNENNYMVTPLWRAKIKTYLPEYDLVPKVCLEETMNDAKVMAKFVLQSAAENNVKSVWFGGHSAGAHLSACLLEEQWLTELPEACRNCFKGLFLISGIYDLMPLLRTERNDYLKLDRTRATLLSPINHLKDFIKMSLLDENFKAIVAVGEHESPAFINQSYEFAQALQKVNINGKYRYMKDIDHFDIVERLADDNYELMQELISLMKQ</sequence>
<reference evidence="3 4" key="1">
    <citation type="submission" date="2022-12" db="EMBL/GenBank/DDBJ databases">
        <title>Chromosome-level genome assembly of true bugs.</title>
        <authorList>
            <person name="Ma L."/>
            <person name="Li H."/>
        </authorList>
    </citation>
    <scope>NUCLEOTIDE SEQUENCE [LARGE SCALE GENOMIC DNA]</scope>
    <source>
        <strain evidence="3">Lab_2022b</strain>
    </source>
</reference>
<evidence type="ECO:0000256" key="1">
    <source>
        <dbReference type="ARBA" id="ARBA00022801"/>
    </source>
</evidence>
<name>A0AAW1CIE1_9HEMI</name>
<dbReference type="EMBL" id="JAPXFL010000012">
    <property type="protein sequence ID" value="KAK9498281.1"/>
    <property type="molecule type" value="Genomic_DNA"/>
</dbReference>
<keyword evidence="1" id="KW-0378">Hydrolase</keyword>
<dbReference type="AlphaFoldDB" id="A0AAW1CIE1"/>
<evidence type="ECO:0000313" key="3">
    <source>
        <dbReference type="EMBL" id="KAK9498281.1"/>
    </source>
</evidence>
<dbReference type="Pfam" id="PF07859">
    <property type="entry name" value="Abhydrolase_3"/>
    <property type="match status" value="1"/>
</dbReference>
<keyword evidence="4" id="KW-1185">Reference proteome</keyword>
<dbReference type="InterPro" id="IPR013094">
    <property type="entry name" value="AB_hydrolase_3"/>
</dbReference>
<comment type="caution">
    <text evidence="3">The sequence shown here is derived from an EMBL/GenBank/DDBJ whole genome shotgun (WGS) entry which is preliminary data.</text>
</comment>
<proteinExistence type="predicted"/>
<dbReference type="SUPFAM" id="SSF53474">
    <property type="entry name" value="alpha/beta-Hydrolases"/>
    <property type="match status" value="1"/>
</dbReference>
<dbReference type="PANTHER" id="PTHR48081:SF33">
    <property type="entry name" value="KYNURENINE FORMAMIDASE"/>
    <property type="match status" value="1"/>
</dbReference>
<evidence type="ECO:0000313" key="4">
    <source>
        <dbReference type="Proteomes" id="UP001461498"/>
    </source>
</evidence>
<dbReference type="InterPro" id="IPR050300">
    <property type="entry name" value="GDXG_lipolytic_enzyme"/>
</dbReference>
<feature type="domain" description="Alpha/beta hydrolase fold-3" evidence="2">
    <location>
        <begin position="75"/>
        <end position="226"/>
    </location>
</feature>
<dbReference type="Gene3D" id="3.40.50.1820">
    <property type="entry name" value="alpha/beta hydrolase"/>
    <property type="match status" value="1"/>
</dbReference>
<dbReference type="Proteomes" id="UP001461498">
    <property type="component" value="Unassembled WGS sequence"/>
</dbReference>
<dbReference type="InterPro" id="IPR029058">
    <property type="entry name" value="AB_hydrolase_fold"/>
</dbReference>
<accession>A0AAW1CIE1</accession>
<dbReference type="PANTHER" id="PTHR48081">
    <property type="entry name" value="AB HYDROLASE SUPERFAMILY PROTEIN C4A8.06C"/>
    <property type="match status" value="1"/>
</dbReference>